<keyword evidence="3" id="KW-0732">Signal</keyword>
<dbReference type="GO" id="GO:0009279">
    <property type="term" value="C:cell outer membrane"/>
    <property type="evidence" value="ECO:0007669"/>
    <property type="project" value="UniProtKB-SubCell"/>
</dbReference>
<evidence type="ECO:0000313" key="8">
    <source>
        <dbReference type="EMBL" id="ATL45680.1"/>
    </source>
</evidence>
<evidence type="ECO:0000259" key="6">
    <source>
        <dbReference type="Pfam" id="PF07980"/>
    </source>
</evidence>
<dbReference type="SUPFAM" id="SSF48452">
    <property type="entry name" value="TPR-like"/>
    <property type="match status" value="1"/>
</dbReference>
<evidence type="ECO:0000256" key="4">
    <source>
        <dbReference type="ARBA" id="ARBA00023136"/>
    </source>
</evidence>
<keyword evidence="5" id="KW-0998">Cell outer membrane</keyword>
<evidence type="ECO:0008006" key="10">
    <source>
        <dbReference type="Google" id="ProtNLM"/>
    </source>
</evidence>
<dbReference type="CDD" id="cd08977">
    <property type="entry name" value="SusD"/>
    <property type="match status" value="1"/>
</dbReference>
<dbReference type="Gene3D" id="1.25.40.390">
    <property type="match status" value="1"/>
</dbReference>
<dbReference type="KEGG" id="cbae:COR50_00055"/>
<evidence type="ECO:0000256" key="2">
    <source>
        <dbReference type="ARBA" id="ARBA00006275"/>
    </source>
</evidence>
<dbReference type="PROSITE" id="PS51257">
    <property type="entry name" value="PROKAR_LIPOPROTEIN"/>
    <property type="match status" value="1"/>
</dbReference>
<dbReference type="InterPro" id="IPR012944">
    <property type="entry name" value="SusD_RagB_dom"/>
</dbReference>
<accession>A0A291QP16</accession>
<evidence type="ECO:0000313" key="9">
    <source>
        <dbReference type="Proteomes" id="UP000220133"/>
    </source>
</evidence>
<comment type="similarity">
    <text evidence="2">Belongs to the SusD family.</text>
</comment>
<keyword evidence="4" id="KW-0472">Membrane</keyword>
<keyword evidence="9" id="KW-1185">Reference proteome</keyword>
<organism evidence="8 9">
    <name type="scientific">Chitinophaga caeni</name>
    <dbReference type="NCBI Taxonomy" id="2029983"/>
    <lineage>
        <taxon>Bacteria</taxon>
        <taxon>Pseudomonadati</taxon>
        <taxon>Bacteroidota</taxon>
        <taxon>Chitinophagia</taxon>
        <taxon>Chitinophagales</taxon>
        <taxon>Chitinophagaceae</taxon>
        <taxon>Chitinophaga</taxon>
    </lineage>
</organism>
<evidence type="ECO:0000256" key="5">
    <source>
        <dbReference type="ARBA" id="ARBA00023237"/>
    </source>
</evidence>
<dbReference type="InterPro" id="IPR011990">
    <property type="entry name" value="TPR-like_helical_dom_sf"/>
</dbReference>
<dbReference type="EMBL" id="CP023777">
    <property type="protein sequence ID" value="ATL45680.1"/>
    <property type="molecule type" value="Genomic_DNA"/>
</dbReference>
<reference evidence="8 9" key="1">
    <citation type="submission" date="2017-10" db="EMBL/GenBank/DDBJ databases">
        <title>Paenichitinophaga pekingensis gen. nov., sp. nov., isolated from activated sludge.</title>
        <authorList>
            <person name="Jin D."/>
            <person name="Kong X."/>
            <person name="Deng Y."/>
            <person name="Bai Z."/>
        </authorList>
    </citation>
    <scope>NUCLEOTIDE SEQUENCE [LARGE SCALE GENOMIC DNA]</scope>
    <source>
        <strain evidence="8 9">13</strain>
    </source>
</reference>
<feature type="domain" description="SusD-like N-terminal" evidence="7">
    <location>
        <begin position="22"/>
        <end position="224"/>
    </location>
</feature>
<dbReference type="OrthoDB" id="697229at2"/>
<dbReference type="RefSeq" id="WP_098192070.1">
    <property type="nucleotide sequence ID" value="NZ_CP023777.1"/>
</dbReference>
<evidence type="ECO:0000256" key="1">
    <source>
        <dbReference type="ARBA" id="ARBA00004442"/>
    </source>
</evidence>
<feature type="domain" description="RagB/SusD" evidence="6">
    <location>
        <begin position="342"/>
        <end position="432"/>
    </location>
</feature>
<dbReference type="Pfam" id="PF07980">
    <property type="entry name" value="SusD_RagB"/>
    <property type="match status" value="1"/>
</dbReference>
<dbReference type="Pfam" id="PF14322">
    <property type="entry name" value="SusD-like_3"/>
    <property type="match status" value="1"/>
</dbReference>
<gene>
    <name evidence="8" type="ORF">COR50_00055</name>
</gene>
<evidence type="ECO:0000256" key="3">
    <source>
        <dbReference type="ARBA" id="ARBA00022729"/>
    </source>
</evidence>
<proteinExistence type="inferred from homology"/>
<dbReference type="AlphaFoldDB" id="A0A291QP16"/>
<sequence>MKKIFIYSFCVLMFAGSGCKKFMDVTPKGLFLPKTVADYELFMNDVLIADAAYGYEEFMTDDIAYTDDILVSQLNYRNGRSYLWQADLFKVTEDDGEWNNMYRNIYNCNLVLKNIGDATGGTPADKERIIAEAKIHRAYYYFHLANLFGNDYQEATAAKDLAVPLLLVPDLEAKTSRATVKEVYEQVLKDLSDAIALNGLPDMGSNYVHPGKAAALALQARVYLYMGDYSKAMKAATDALVLHNTLLDYNTFSFVNPARPYSGVNGRPTVDKNPENIYTKTNSNNGVITRFMVHPDLLQILGETDLRYVYTFTRLTRTGAVSTNPYPDYFANTVNYSIGVPEMMLIKAECLARDQETGEAVKILNELRKKRFKPGDYSDVSAATADEALGLVIEERRRELMYHGLRWFDLKRLNRDERFKKTLTREYDGTVYTLAPQDPKYLLQIAPKIVQINPAIIPNPR</sequence>
<evidence type="ECO:0000259" key="7">
    <source>
        <dbReference type="Pfam" id="PF14322"/>
    </source>
</evidence>
<dbReference type="InterPro" id="IPR033985">
    <property type="entry name" value="SusD-like_N"/>
</dbReference>
<comment type="subcellular location">
    <subcellularLocation>
        <location evidence="1">Cell outer membrane</location>
    </subcellularLocation>
</comment>
<name>A0A291QP16_9BACT</name>
<dbReference type="Proteomes" id="UP000220133">
    <property type="component" value="Chromosome"/>
</dbReference>
<protein>
    <recommendedName>
        <fullName evidence="10">RagB/SusD family nutrient uptake outer membrane protein</fullName>
    </recommendedName>
</protein>